<keyword evidence="4 11" id="KW-1133">Transmembrane helix</keyword>
<protein>
    <recommendedName>
        <fullName evidence="12">Potassium channel domain-containing protein</fullName>
    </recommendedName>
</protein>
<feature type="transmembrane region" description="Helical" evidence="11">
    <location>
        <begin position="408"/>
        <end position="428"/>
    </location>
</feature>
<feature type="transmembrane region" description="Helical" evidence="11">
    <location>
        <begin position="378"/>
        <end position="396"/>
    </location>
</feature>
<feature type="domain" description="Potassium channel" evidence="12">
    <location>
        <begin position="361"/>
        <end position="433"/>
    </location>
</feature>
<dbReference type="SUPFAM" id="SSF81324">
    <property type="entry name" value="Voltage-gated potassium channels"/>
    <property type="match status" value="2"/>
</dbReference>
<name>A0A9P6QZM4_9FUNG</name>
<dbReference type="GO" id="GO:0022841">
    <property type="term" value="F:potassium ion leak channel activity"/>
    <property type="evidence" value="ECO:0007669"/>
    <property type="project" value="TreeGrafter"/>
</dbReference>
<feature type="compositionally biased region" description="Acidic residues" evidence="10">
    <location>
        <begin position="811"/>
        <end position="827"/>
    </location>
</feature>
<dbReference type="Pfam" id="PF07885">
    <property type="entry name" value="Ion_trans_2"/>
    <property type="match status" value="2"/>
</dbReference>
<evidence type="ECO:0000256" key="1">
    <source>
        <dbReference type="ARBA" id="ARBA00004141"/>
    </source>
</evidence>
<evidence type="ECO:0000256" key="2">
    <source>
        <dbReference type="ARBA" id="ARBA00022448"/>
    </source>
</evidence>
<comment type="similarity">
    <text evidence="8">Belongs to the two pore domain potassium channel (TC 1.A.1.8) family.</text>
</comment>
<comment type="caution">
    <text evidence="13">The sequence shown here is derived from an EMBL/GenBank/DDBJ whole genome shotgun (WGS) entry which is preliminary data.</text>
</comment>
<keyword evidence="6 11" id="KW-0472">Membrane</keyword>
<feature type="coiled-coil region" evidence="9">
    <location>
        <begin position="131"/>
        <end position="168"/>
    </location>
</feature>
<feature type="transmembrane region" description="Helical" evidence="11">
    <location>
        <begin position="45"/>
        <end position="67"/>
    </location>
</feature>
<evidence type="ECO:0000256" key="8">
    <source>
        <dbReference type="RuleBase" id="RU003857"/>
    </source>
</evidence>
<dbReference type="PRINTS" id="PR01333">
    <property type="entry name" value="2POREKCHANEL"/>
</dbReference>
<keyword evidence="7 8" id="KW-0407">Ion channel</keyword>
<evidence type="ECO:0000256" key="7">
    <source>
        <dbReference type="ARBA" id="ARBA00023303"/>
    </source>
</evidence>
<feature type="transmembrane region" description="Helical" evidence="11">
    <location>
        <begin position="99"/>
        <end position="122"/>
    </location>
</feature>
<dbReference type="InterPro" id="IPR003280">
    <property type="entry name" value="2pore_dom_K_chnl"/>
</dbReference>
<dbReference type="CDD" id="cd00201">
    <property type="entry name" value="WW"/>
    <property type="match status" value="1"/>
</dbReference>
<evidence type="ECO:0000256" key="5">
    <source>
        <dbReference type="ARBA" id="ARBA00023065"/>
    </source>
</evidence>
<accession>A0A9P6QZM4</accession>
<dbReference type="InterPro" id="IPR013099">
    <property type="entry name" value="K_chnl_dom"/>
</dbReference>
<keyword evidence="3 8" id="KW-0812">Transmembrane</keyword>
<evidence type="ECO:0000313" key="14">
    <source>
        <dbReference type="Proteomes" id="UP000823405"/>
    </source>
</evidence>
<dbReference type="GO" id="GO:0005886">
    <property type="term" value="C:plasma membrane"/>
    <property type="evidence" value="ECO:0007669"/>
    <property type="project" value="TreeGrafter"/>
</dbReference>
<feature type="domain" description="Potassium channel" evidence="12">
    <location>
        <begin position="72"/>
        <end position="118"/>
    </location>
</feature>
<feature type="region of interest" description="Disordered" evidence="10">
    <location>
        <begin position="843"/>
        <end position="925"/>
    </location>
</feature>
<dbReference type="PANTHER" id="PTHR11003">
    <property type="entry name" value="POTASSIUM CHANNEL, SUBFAMILY K"/>
    <property type="match status" value="1"/>
</dbReference>
<feature type="transmembrane region" description="Helical" evidence="11">
    <location>
        <begin position="354"/>
        <end position="372"/>
    </location>
</feature>
<feature type="compositionally biased region" description="Basic residues" evidence="10">
    <location>
        <begin position="865"/>
        <end position="874"/>
    </location>
</feature>
<dbReference type="EMBL" id="JAAAIN010001163">
    <property type="protein sequence ID" value="KAG0306171.1"/>
    <property type="molecule type" value="Genomic_DNA"/>
</dbReference>
<proteinExistence type="inferred from homology"/>
<dbReference type="AlphaFoldDB" id="A0A9P6QZM4"/>
<feature type="region of interest" description="Disordered" evidence="10">
    <location>
        <begin position="989"/>
        <end position="1021"/>
    </location>
</feature>
<feature type="region of interest" description="Disordered" evidence="10">
    <location>
        <begin position="233"/>
        <end position="259"/>
    </location>
</feature>
<feature type="transmembrane region" description="Helical" evidence="11">
    <location>
        <begin position="74"/>
        <end position="93"/>
    </location>
</feature>
<evidence type="ECO:0000256" key="11">
    <source>
        <dbReference type="SAM" id="Phobius"/>
    </source>
</evidence>
<gene>
    <name evidence="13" type="ORF">BGZ97_000845</name>
</gene>
<dbReference type="GO" id="GO:0015271">
    <property type="term" value="F:outward rectifier potassium channel activity"/>
    <property type="evidence" value="ECO:0007669"/>
    <property type="project" value="TreeGrafter"/>
</dbReference>
<dbReference type="Gene3D" id="1.10.287.70">
    <property type="match status" value="2"/>
</dbReference>
<sequence length="1204" mass="131161">MPLAIGCIIPASILINVPSLTSEWVGRSEYNHTTETWGPPIEVPIPHWMSGMVIAALVMAIICNLCVLSRCAMFFVMITITTIGFGDIVPKTAGGRVFVVFYASGGIVLFAMAVNAIRYVILEDLHRRFAIRAQERKAKKEARRLERKEERQRELERQKRVRETLQNIQKMELLQGQAGGGTETHQNSLLRRHFTLPRGTTVRLPAVFHRQGSAPSPKDQRVPIISVTESPTQEMLPGSATRHGEPVRPQIPDSRIEESKGSIADEMEGDTGRCNYTENIDATQADRQHHHQTMAERVRAMTVQWYYVFGRACGFKEAANCASIAAPMASLKKQREADKKLAYKESMQEYRRRLRFSFAIFMCFWLAGAAIYQTLEPWSYGQAMYFSFVAFSSIGYGDLVPLSLAGRAIFLAYCLVGVVTLTSLASLISEVLSKSLRRHVVETQLRRRERFMEQGQNDTLRPASDTDLEQGDVFAEVLENEQAREDVQQEERMKALRVLTSTIVAGHSDVPRSAGSCQGSLRNLVQVSRDFDTLLQKVLGLDYATPDTPTNAPPIITTTTVTSDNKAKVQVPLVPDRILDYLEKEEEEFSDSSFLSPSISRDITSTSSIHRNSIAKLGRNFMDLKANGTYHGAGSSTASVSSSESQFNIMAWPKRSTTASTKNLSDNERPHQLQYQPKTSPPHRHSTRPEPTPPSANARPPTVTTHRHNRDGSVTISAIHWKHLIEYSKQFKILTDTCDEALQKLLDWEKTEKKMRVRRRQAKERQRRLLQARRRRLFELGGTYGAIDDGIEDEDELEELDGWFEERSDSGEDDGYEEDDDGDDTDELYQDQEGIARTLLGTIGTVPDPQAHRPRAHVQHAGSPAKHRRQRSRSRPLVVASEDEQQNGEGAGIGATSGEARKSSEEDDSSSTAVADPSSEPDRTPRTLLCQYDAQSKHLFYVNTATGQRQWEHPNGPISSANDASQFREQMNLYEQQLANYYRGGGYQQQMNQQQQQQQQYYQRGNQGYGNGSMGGNSSYGRGGGGGMGSMAKGGMMGFLAGSLLGNQFGKHHGGGYGGNGDQSYNNNGGNFYGGNDGYGGGFSGNGDYDNNGGSSGNGFSGNGDYDNNGGGGSSGGGGFFDQGGSSGGNDFFGGGGGGSGGGGNDFFGGGGGGSGGGGNDFFGGGGDGSGGGSNDFFGGGGGGGGDGNFFGGGDSGGDQVSSW</sequence>
<evidence type="ECO:0000256" key="10">
    <source>
        <dbReference type="SAM" id="MobiDB-lite"/>
    </source>
</evidence>
<feature type="compositionally biased region" description="Polar residues" evidence="10">
    <location>
        <begin position="655"/>
        <end position="664"/>
    </location>
</feature>
<dbReference type="Proteomes" id="UP000823405">
    <property type="component" value="Unassembled WGS sequence"/>
</dbReference>
<feature type="compositionally biased region" description="Low complexity" evidence="10">
    <location>
        <begin position="989"/>
        <end position="1006"/>
    </location>
</feature>
<feature type="region of interest" description="Disordered" evidence="10">
    <location>
        <begin position="1094"/>
        <end position="1204"/>
    </location>
</feature>
<keyword evidence="2 8" id="KW-0813">Transport</keyword>
<reference evidence="13" key="1">
    <citation type="journal article" date="2020" name="Fungal Divers.">
        <title>Resolving the Mortierellaceae phylogeny through synthesis of multi-gene phylogenetics and phylogenomics.</title>
        <authorList>
            <person name="Vandepol N."/>
            <person name="Liber J."/>
            <person name="Desiro A."/>
            <person name="Na H."/>
            <person name="Kennedy M."/>
            <person name="Barry K."/>
            <person name="Grigoriev I.V."/>
            <person name="Miller A.N."/>
            <person name="O'Donnell K."/>
            <person name="Stajich J.E."/>
            <person name="Bonito G."/>
        </authorList>
    </citation>
    <scope>NUCLEOTIDE SEQUENCE</scope>
    <source>
        <strain evidence="13">NVP60</strain>
    </source>
</reference>
<comment type="subcellular location">
    <subcellularLocation>
        <location evidence="1">Membrane</location>
        <topology evidence="1">Multi-pass membrane protein</topology>
    </subcellularLocation>
</comment>
<feature type="region of interest" description="Disordered" evidence="10">
    <location>
        <begin position="655"/>
        <end position="711"/>
    </location>
</feature>
<organism evidence="13 14">
    <name type="scientific">Linnemannia gamsii</name>
    <dbReference type="NCBI Taxonomy" id="64522"/>
    <lineage>
        <taxon>Eukaryota</taxon>
        <taxon>Fungi</taxon>
        <taxon>Fungi incertae sedis</taxon>
        <taxon>Mucoromycota</taxon>
        <taxon>Mortierellomycotina</taxon>
        <taxon>Mortierellomycetes</taxon>
        <taxon>Mortierellales</taxon>
        <taxon>Mortierellaceae</taxon>
        <taxon>Linnemannia</taxon>
    </lineage>
</organism>
<keyword evidence="9" id="KW-0175">Coiled coil</keyword>
<keyword evidence="5 8" id="KW-0406">Ion transport</keyword>
<evidence type="ECO:0000313" key="13">
    <source>
        <dbReference type="EMBL" id="KAG0306171.1"/>
    </source>
</evidence>
<feature type="region of interest" description="Disordered" evidence="10">
    <location>
        <begin position="805"/>
        <end position="827"/>
    </location>
</feature>
<evidence type="ECO:0000256" key="6">
    <source>
        <dbReference type="ARBA" id="ARBA00023136"/>
    </source>
</evidence>
<feature type="compositionally biased region" description="Gly residues" evidence="10">
    <location>
        <begin position="1109"/>
        <end position="1197"/>
    </location>
</feature>
<dbReference type="GO" id="GO:0030322">
    <property type="term" value="P:stabilization of membrane potential"/>
    <property type="evidence" value="ECO:0007669"/>
    <property type="project" value="TreeGrafter"/>
</dbReference>
<dbReference type="OrthoDB" id="297496at2759"/>
<dbReference type="PANTHER" id="PTHR11003:SF342">
    <property type="entry name" value="OUTWARD-RECTIFIER POTASSIUM CHANNEL TOK1"/>
    <property type="match status" value="1"/>
</dbReference>
<evidence type="ECO:0000256" key="3">
    <source>
        <dbReference type="ARBA" id="ARBA00022692"/>
    </source>
</evidence>
<keyword evidence="14" id="KW-1185">Reference proteome</keyword>
<evidence type="ECO:0000256" key="4">
    <source>
        <dbReference type="ARBA" id="ARBA00022989"/>
    </source>
</evidence>
<evidence type="ECO:0000256" key="9">
    <source>
        <dbReference type="SAM" id="Coils"/>
    </source>
</evidence>
<evidence type="ECO:0000259" key="12">
    <source>
        <dbReference type="Pfam" id="PF07885"/>
    </source>
</evidence>
<dbReference type="InterPro" id="IPR001202">
    <property type="entry name" value="WW_dom"/>
</dbReference>